<organism evidence="2 3">
    <name type="scientific">Puccinia graminis f. sp. tritici</name>
    <dbReference type="NCBI Taxonomy" id="56615"/>
    <lineage>
        <taxon>Eukaryota</taxon>
        <taxon>Fungi</taxon>
        <taxon>Dikarya</taxon>
        <taxon>Basidiomycota</taxon>
        <taxon>Pucciniomycotina</taxon>
        <taxon>Pucciniomycetes</taxon>
        <taxon>Pucciniales</taxon>
        <taxon>Pucciniaceae</taxon>
        <taxon>Puccinia</taxon>
    </lineage>
</organism>
<keyword evidence="3" id="KW-1185">Reference proteome</keyword>
<dbReference type="EMBL" id="VSWC01000171">
    <property type="protein sequence ID" value="KAA1070773.1"/>
    <property type="molecule type" value="Genomic_DNA"/>
</dbReference>
<accession>A0A5B0M3D6</accession>
<gene>
    <name evidence="2" type="primary">RAT1_4</name>
    <name evidence="2" type="ORF">PGT21_023670</name>
</gene>
<protein>
    <submittedName>
        <fullName evidence="2">5'-3' exoribonuclease 2</fullName>
    </submittedName>
</protein>
<feature type="region of interest" description="Disordered" evidence="1">
    <location>
        <begin position="1"/>
        <end position="87"/>
    </location>
</feature>
<evidence type="ECO:0000313" key="2">
    <source>
        <dbReference type="EMBL" id="KAA1070773.1"/>
    </source>
</evidence>
<reference evidence="2 3" key="1">
    <citation type="submission" date="2019-05" db="EMBL/GenBank/DDBJ databases">
        <title>Emergence of the Ug99 lineage of the wheat stem rust pathogen through somatic hybridization.</title>
        <authorList>
            <person name="Li F."/>
            <person name="Upadhyaya N.M."/>
            <person name="Sperschneider J."/>
            <person name="Matny O."/>
            <person name="Nguyen-Phuc H."/>
            <person name="Mago R."/>
            <person name="Raley C."/>
            <person name="Miller M.E."/>
            <person name="Silverstein K.A.T."/>
            <person name="Henningsen E."/>
            <person name="Hirsch C.D."/>
            <person name="Visser B."/>
            <person name="Pretorius Z.A."/>
            <person name="Steffenson B.J."/>
            <person name="Schwessinger B."/>
            <person name="Dodds P.N."/>
            <person name="Figueroa M."/>
        </authorList>
    </citation>
    <scope>NUCLEOTIDE SEQUENCE [LARGE SCALE GENOMIC DNA]</scope>
    <source>
        <strain evidence="2">21-0</strain>
    </source>
</reference>
<sequence>MNHNNGGYVPRSGTVGQGLDSLNAPHRPLFADPYPPPTQSSTHYSRAGYRPPGITPAFTRTVPNYPPRAAQQPSRPPYDHSSGSIKK</sequence>
<name>A0A5B0M3D6_PUCGR</name>
<comment type="caution">
    <text evidence="2">The sequence shown here is derived from an EMBL/GenBank/DDBJ whole genome shotgun (WGS) entry which is preliminary data.</text>
</comment>
<dbReference type="Proteomes" id="UP000324748">
    <property type="component" value="Unassembled WGS sequence"/>
</dbReference>
<proteinExistence type="predicted"/>
<dbReference type="AlphaFoldDB" id="A0A5B0M3D6"/>
<evidence type="ECO:0000313" key="3">
    <source>
        <dbReference type="Proteomes" id="UP000324748"/>
    </source>
</evidence>
<evidence type="ECO:0000256" key="1">
    <source>
        <dbReference type="SAM" id="MobiDB-lite"/>
    </source>
</evidence>